<dbReference type="AlphaFoldDB" id="A0A897N0K5"/>
<dbReference type="InterPro" id="IPR043815">
    <property type="entry name" value="DUF5797"/>
</dbReference>
<dbReference type="EMBL" id="CP064787">
    <property type="protein sequence ID" value="QSG06227.1"/>
    <property type="molecule type" value="Genomic_DNA"/>
</dbReference>
<organism evidence="1 2">
    <name type="scientific">Halapricum desulfuricans</name>
    <dbReference type="NCBI Taxonomy" id="2841257"/>
    <lineage>
        <taxon>Archaea</taxon>
        <taxon>Methanobacteriati</taxon>
        <taxon>Methanobacteriota</taxon>
        <taxon>Stenosarchaea group</taxon>
        <taxon>Halobacteria</taxon>
        <taxon>Halobacteriales</taxon>
        <taxon>Haloarculaceae</taxon>
        <taxon>Halapricum</taxon>
    </lineage>
</organism>
<gene>
    <name evidence="1" type="ORF">HSR121_1893</name>
</gene>
<reference evidence="1" key="1">
    <citation type="submission" date="2020-11" db="EMBL/GenBank/DDBJ databases">
        <title>Carbohydrate-dependent, anaerobic sulfur respiration: A novel catabolism in halophilic archaea.</title>
        <authorList>
            <person name="Sorokin D.Y."/>
            <person name="Messina E."/>
            <person name="Smedile F."/>
            <person name="La Cono V."/>
            <person name="Hallsworth J.E."/>
            <person name="Yakimov M.M."/>
        </authorList>
    </citation>
    <scope>NUCLEOTIDE SEQUENCE</scope>
    <source>
        <strain evidence="1">HSR12-1</strain>
    </source>
</reference>
<evidence type="ECO:0000313" key="2">
    <source>
        <dbReference type="Proteomes" id="UP000663525"/>
    </source>
</evidence>
<evidence type="ECO:0000313" key="1">
    <source>
        <dbReference type="EMBL" id="QSG06227.1"/>
    </source>
</evidence>
<proteinExistence type="predicted"/>
<dbReference type="Proteomes" id="UP000663525">
    <property type="component" value="Chromosome"/>
</dbReference>
<dbReference type="Pfam" id="PF19110">
    <property type="entry name" value="DUF5797"/>
    <property type="match status" value="1"/>
</dbReference>
<sequence>MTLEETAKRRLADVVALAPTKNSELQDRWGMDSGSEVHQYLESELKDYYYRNEDSLICATPEGRRIVEEAGLVEGTDDDQHVTVPPIQARILEVIAGPDEATQSVVSVYHALEDAGHDDYEVEDVRSALHSLVEKGVLERVRKTVPTFRLAVERSELAVDELE</sequence>
<dbReference type="RefSeq" id="WP_229112693.1">
    <property type="nucleotide sequence ID" value="NZ_CP064787.1"/>
</dbReference>
<accession>A0A897N0K5</accession>
<protein>
    <submittedName>
        <fullName evidence="1">Uncharacterized protein</fullName>
    </submittedName>
</protein>
<dbReference type="GeneID" id="68855479"/>
<name>A0A897N0K5_9EURY</name>